<sequence>MDNLIASFIDNVGMTGPFTVESIANIDPLTHVISGLYAVALFSVREFLVGLAFWVDTLFNEADESD</sequence>
<keyword evidence="2" id="KW-1185">Reference proteome</keyword>
<evidence type="ECO:0000313" key="2">
    <source>
        <dbReference type="Proteomes" id="UP001497512"/>
    </source>
</evidence>
<gene>
    <name evidence="1" type="ORF">CSSPTR1EN2_LOCUS2563</name>
</gene>
<organism evidence="1 2">
    <name type="scientific">Sphagnum troendelagicum</name>
    <dbReference type="NCBI Taxonomy" id="128251"/>
    <lineage>
        <taxon>Eukaryota</taxon>
        <taxon>Viridiplantae</taxon>
        <taxon>Streptophyta</taxon>
        <taxon>Embryophyta</taxon>
        <taxon>Bryophyta</taxon>
        <taxon>Sphagnophytina</taxon>
        <taxon>Sphagnopsida</taxon>
        <taxon>Sphagnales</taxon>
        <taxon>Sphagnaceae</taxon>
        <taxon>Sphagnum</taxon>
    </lineage>
</organism>
<name>A0ABP0TEZ7_9BRYO</name>
<dbReference type="EMBL" id="OZ019902">
    <property type="protein sequence ID" value="CAK9194512.1"/>
    <property type="molecule type" value="Genomic_DNA"/>
</dbReference>
<accession>A0ABP0TEZ7</accession>
<protein>
    <submittedName>
        <fullName evidence="1">Uncharacterized protein</fullName>
    </submittedName>
</protein>
<dbReference type="Proteomes" id="UP001497512">
    <property type="component" value="Chromosome 10"/>
</dbReference>
<reference evidence="1" key="1">
    <citation type="submission" date="2024-02" db="EMBL/GenBank/DDBJ databases">
        <authorList>
            <consortium name="ELIXIR-Norway"/>
            <consortium name="Elixir Norway"/>
        </authorList>
    </citation>
    <scope>NUCLEOTIDE SEQUENCE</scope>
</reference>
<proteinExistence type="predicted"/>
<evidence type="ECO:0000313" key="1">
    <source>
        <dbReference type="EMBL" id="CAK9194512.1"/>
    </source>
</evidence>